<sequence>MTKRPDGPSRAVLWIGALLTGGLTYSALLILNAWNIAPHSSFRGAIVGGASGVVAMFLVRFFHDRKRR</sequence>
<accession>A0A7W6A5U2</accession>
<evidence type="ECO:0000313" key="3">
    <source>
        <dbReference type="Proteomes" id="UP000538670"/>
    </source>
</evidence>
<proteinExistence type="predicted"/>
<keyword evidence="1" id="KW-0472">Membrane</keyword>
<organism evidence="2 3">
    <name type="scientific">Sphingomonas pseudosanguinis</name>
    <dbReference type="NCBI Taxonomy" id="413712"/>
    <lineage>
        <taxon>Bacteria</taxon>
        <taxon>Pseudomonadati</taxon>
        <taxon>Pseudomonadota</taxon>
        <taxon>Alphaproteobacteria</taxon>
        <taxon>Sphingomonadales</taxon>
        <taxon>Sphingomonadaceae</taxon>
        <taxon>Sphingomonas</taxon>
    </lineage>
</organism>
<dbReference type="Proteomes" id="UP000538670">
    <property type="component" value="Unassembled WGS sequence"/>
</dbReference>
<dbReference type="AlphaFoldDB" id="A0A7W6A5U2"/>
<keyword evidence="1" id="KW-1133">Transmembrane helix</keyword>
<evidence type="ECO:0000313" key="2">
    <source>
        <dbReference type="EMBL" id="MBB3877712.1"/>
    </source>
</evidence>
<feature type="transmembrane region" description="Helical" evidence="1">
    <location>
        <begin position="42"/>
        <end position="62"/>
    </location>
</feature>
<dbReference type="EMBL" id="JACIDH010000001">
    <property type="protein sequence ID" value="MBB3877712.1"/>
    <property type="molecule type" value="Genomic_DNA"/>
</dbReference>
<keyword evidence="3" id="KW-1185">Reference proteome</keyword>
<evidence type="ECO:0000256" key="1">
    <source>
        <dbReference type="SAM" id="Phobius"/>
    </source>
</evidence>
<comment type="caution">
    <text evidence="2">The sequence shown here is derived from an EMBL/GenBank/DDBJ whole genome shotgun (WGS) entry which is preliminary data.</text>
</comment>
<reference evidence="2 3" key="1">
    <citation type="submission" date="2020-08" db="EMBL/GenBank/DDBJ databases">
        <title>Genomic Encyclopedia of Type Strains, Phase IV (KMG-IV): sequencing the most valuable type-strain genomes for metagenomic binning, comparative biology and taxonomic classification.</title>
        <authorList>
            <person name="Goeker M."/>
        </authorList>
    </citation>
    <scope>NUCLEOTIDE SEQUENCE [LARGE SCALE GENOMIC DNA]</scope>
    <source>
        <strain evidence="2 3">DSM 19512</strain>
    </source>
</reference>
<keyword evidence="1" id="KW-0812">Transmembrane</keyword>
<name>A0A7W6A5U2_9SPHN</name>
<gene>
    <name evidence="2" type="ORF">GGR48_000115</name>
</gene>
<feature type="transmembrane region" description="Helical" evidence="1">
    <location>
        <begin position="12"/>
        <end position="36"/>
    </location>
</feature>
<dbReference type="RefSeq" id="WP_183949803.1">
    <property type="nucleotide sequence ID" value="NZ_JAFHKV010000030.1"/>
</dbReference>
<protein>
    <submittedName>
        <fullName evidence="2">Uncharacterized protein involved in exopolysaccharide biosynthesis</fullName>
    </submittedName>
</protein>